<name>A0A226WK96_CABSO</name>
<protein>
    <submittedName>
        <fullName evidence="3">Glutathione S-transferase</fullName>
    </submittedName>
</protein>
<dbReference type="SFLD" id="SFLDG01151">
    <property type="entry name" value="Main.2:_Nu-like"/>
    <property type="match status" value="1"/>
</dbReference>
<evidence type="ECO:0000313" key="4">
    <source>
        <dbReference type="Proteomes" id="UP000214720"/>
    </source>
</evidence>
<dbReference type="Proteomes" id="UP000214720">
    <property type="component" value="Unassembled WGS sequence"/>
</dbReference>
<gene>
    <name evidence="3" type="ORF">BSU04_47075</name>
</gene>
<proteinExistence type="predicted"/>
<sequence length="213" mass="24377">MSVSIKRKGHEVAYQVHGVASSGNCYKVRLALEQLSRPYVWHEVDMMNGATRTEAFRQLNPNGKVPVLQIDEHTCLFESDAILYYLAEGTPLLPTDRLSRARVLQWMFFEQYSHEPNIAVARFILQFVKHPDDPRLPEKTAGSYRALDVMETHLATRTYFVDEQYTIADIALYAYTHVADQANLDLGRYPAIRAWLARVKAQPRHIEMPGVDG</sequence>
<dbReference type="InterPro" id="IPR004046">
    <property type="entry name" value="GST_C"/>
</dbReference>
<reference evidence="4" key="1">
    <citation type="submission" date="2017-01" db="EMBL/GenBank/DDBJ databases">
        <title>Genome Analysis of Deinococcus marmoris KOPRI26562.</title>
        <authorList>
            <person name="Kim J.H."/>
            <person name="Oh H.-M."/>
        </authorList>
    </citation>
    <scope>NUCLEOTIDE SEQUENCE [LARGE SCALE GENOMIC DNA]</scope>
    <source>
        <strain evidence="4">PAMC 26633</strain>
    </source>
</reference>
<dbReference type="eggNOG" id="COG0625">
    <property type="taxonomic scope" value="Bacteria"/>
</dbReference>
<dbReference type="PANTHER" id="PTHR44051">
    <property type="entry name" value="GLUTATHIONE S-TRANSFERASE-RELATED"/>
    <property type="match status" value="1"/>
</dbReference>
<evidence type="ECO:0000259" key="1">
    <source>
        <dbReference type="PROSITE" id="PS50404"/>
    </source>
</evidence>
<dbReference type="InterPro" id="IPR040079">
    <property type="entry name" value="Glutathione_S-Trfase"/>
</dbReference>
<dbReference type="PROSITE" id="PS50405">
    <property type="entry name" value="GST_CTER"/>
    <property type="match status" value="1"/>
</dbReference>
<dbReference type="Pfam" id="PF00043">
    <property type="entry name" value="GST_C"/>
    <property type="match status" value="1"/>
</dbReference>
<evidence type="ECO:0000259" key="2">
    <source>
        <dbReference type="PROSITE" id="PS50405"/>
    </source>
</evidence>
<dbReference type="PANTHER" id="PTHR44051:SF2">
    <property type="entry name" value="HYPOTHETICAL GLUTATHIONE S-TRANSFERASE LIKE PROTEIN"/>
    <property type="match status" value="1"/>
</dbReference>
<dbReference type="InterPro" id="IPR010987">
    <property type="entry name" value="Glutathione-S-Trfase_C-like"/>
</dbReference>
<dbReference type="SUPFAM" id="SSF47616">
    <property type="entry name" value="GST C-terminal domain-like"/>
    <property type="match status" value="1"/>
</dbReference>
<dbReference type="AlphaFoldDB" id="A0A226WK96"/>
<dbReference type="Gene3D" id="1.20.1050.10">
    <property type="match status" value="1"/>
</dbReference>
<dbReference type="InterPro" id="IPR036249">
    <property type="entry name" value="Thioredoxin-like_sf"/>
</dbReference>
<dbReference type="SFLD" id="SFLDS00019">
    <property type="entry name" value="Glutathione_Transferase_(cytos"/>
    <property type="match status" value="1"/>
</dbReference>
<keyword evidence="3" id="KW-0808">Transferase</keyword>
<organism evidence="3 4">
    <name type="scientific">Caballeronia sordidicola</name>
    <name type="common">Burkholderia sordidicola</name>
    <dbReference type="NCBI Taxonomy" id="196367"/>
    <lineage>
        <taxon>Bacteria</taxon>
        <taxon>Pseudomonadati</taxon>
        <taxon>Pseudomonadota</taxon>
        <taxon>Betaproteobacteria</taxon>
        <taxon>Burkholderiales</taxon>
        <taxon>Burkholderiaceae</taxon>
        <taxon>Caballeronia</taxon>
    </lineage>
</organism>
<feature type="domain" description="GST N-terminal" evidence="1">
    <location>
        <begin position="12"/>
        <end position="94"/>
    </location>
</feature>
<dbReference type="InterPro" id="IPR004045">
    <property type="entry name" value="Glutathione_S-Trfase_N"/>
</dbReference>
<dbReference type="EMBL" id="MTHB01000305">
    <property type="protein sequence ID" value="OXC71563.1"/>
    <property type="molecule type" value="Genomic_DNA"/>
</dbReference>
<dbReference type="GO" id="GO:0016740">
    <property type="term" value="F:transferase activity"/>
    <property type="evidence" value="ECO:0007669"/>
    <property type="project" value="UniProtKB-KW"/>
</dbReference>
<dbReference type="Gene3D" id="3.40.30.10">
    <property type="entry name" value="Glutaredoxin"/>
    <property type="match status" value="1"/>
</dbReference>
<evidence type="ECO:0000313" key="3">
    <source>
        <dbReference type="EMBL" id="OXC71563.1"/>
    </source>
</evidence>
<accession>A0A226WK96</accession>
<feature type="domain" description="GST C-terminal" evidence="2">
    <location>
        <begin position="96"/>
        <end position="213"/>
    </location>
</feature>
<dbReference type="CDD" id="cd03056">
    <property type="entry name" value="GST_N_4"/>
    <property type="match status" value="1"/>
</dbReference>
<dbReference type="SUPFAM" id="SSF52833">
    <property type="entry name" value="Thioredoxin-like"/>
    <property type="match status" value="1"/>
</dbReference>
<dbReference type="InterPro" id="IPR036282">
    <property type="entry name" value="Glutathione-S-Trfase_C_sf"/>
</dbReference>
<dbReference type="PROSITE" id="PS50404">
    <property type="entry name" value="GST_NTER"/>
    <property type="match status" value="1"/>
</dbReference>
<dbReference type="Pfam" id="PF13409">
    <property type="entry name" value="GST_N_2"/>
    <property type="match status" value="1"/>
</dbReference>
<comment type="caution">
    <text evidence="3">The sequence shown here is derived from an EMBL/GenBank/DDBJ whole genome shotgun (WGS) entry which is preliminary data.</text>
</comment>
<dbReference type="SFLD" id="SFLDG00358">
    <property type="entry name" value="Main_(cytGST)"/>
    <property type="match status" value="1"/>
</dbReference>